<dbReference type="RefSeq" id="WP_343810001.1">
    <property type="nucleotide sequence ID" value="NZ_BAAADS010000001.1"/>
</dbReference>
<accession>A0ABN1FJ80</accession>
<evidence type="ECO:0000259" key="2">
    <source>
        <dbReference type="Pfam" id="PF22016"/>
    </source>
</evidence>
<dbReference type="InterPro" id="IPR053864">
    <property type="entry name" value="DUF6933"/>
</dbReference>
<dbReference type="InterPro" id="IPR024047">
    <property type="entry name" value="MM3350-like_sf"/>
</dbReference>
<dbReference type="Pfam" id="PF07929">
    <property type="entry name" value="PRiA4_ORF3"/>
    <property type="match status" value="1"/>
</dbReference>
<evidence type="ECO:0000259" key="1">
    <source>
        <dbReference type="Pfam" id="PF07929"/>
    </source>
</evidence>
<proteinExistence type="predicted"/>
<feature type="domain" description="DUF6933" evidence="2">
    <location>
        <begin position="3"/>
        <end position="160"/>
    </location>
</feature>
<dbReference type="SUPFAM" id="SSF159941">
    <property type="entry name" value="MM3350-like"/>
    <property type="match status" value="1"/>
</dbReference>
<dbReference type="InterPro" id="IPR012912">
    <property type="entry name" value="Plasmid_pRiA4b_Orf3-like"/>
</dbReference>
<reference evidence="3 4" key="1">
    <citation type="journal article" date="2019" name="Int. J. Syst. Evol. Microbiol.">
        <title>The Global Catalogue of Microorganisms (GCM) 10K type strain sequencing project: providing services to taxonomists for standard genome sequencing and annotation.</title>
        <authorList>
            <consortium name="The Broad Institute Genomics Platform"/>
            <consortium name="The Broad Institute Genome Sequencing Center for Infectious Disease"/>
            <person name="Wu L."/>
            <person name="Ma J."/>
        </authorList>
    </citation>
    <scope>NUCLEOTIDE SEQUENCE [LARGE SCALE GENOMIC DNA]</scope>
    <source>
        <strain evidence="3 4">JCM 15395</strain>
    </source>
</reference>
<dbReference type="Gene3D" id="3.10.290.30">
    <property type="entry name" value="MM3350-like"/>
    <property type="match status" value="1"/>
</dbReference>
<evidence type="ECO:0000313" key="4">
    <source>
        <dbReference type="Proteomes" id="UP001500866"/>
    </source>
</evidence>
<dbReference type="Proteomes" id="UP001500866">
    <property type="component" value="Unassembled WGS sequence"/>
</dbReference>
<gene>
    <name evidence="3" type="ORF">GCM10009001_05110</name>
</gene>
<evidence type="ECO:0000313" key="3">
    <source>
        <dbReference type="EMBL" id="GAA0591942.1"/>
    </source>
</evidence>
<comment type="caution">
    <text evidence="3">The sequence shown here is derived from an EMBL/GenBank/DDBJ whole genome shotgun (WGS) entry which is preliminary data.</text>
</comment>
<dbReference type="PANTHER" id="PTHR41878:SF1">
    <property type="entry name" value="TNPR PROTEIN"/>
    <property type="match status" value="1"/>
</dbReference>
<name>A0ABN1FJ80_9BACI</name>
<dbReference type="EMBL" id="BAAADS010000001">
    <property type="protein sequence ID" value="GAA0591942.1"/>
    <property type="molecule type" value="Genomic_DNA"/>
</dbReference>
<keyword evidence="4" id="KW-1185">Reference proteome</keyword>
<dbReference type="Pfam" id="PF22016">
    <property type="entry name" value="DUF6933"/>
    <property type="match status" value="1"/>
</dbReference>
<protein>
    <submittedName>
        <fullName evidence="3">Uncharacterized protein</fullName>
    </submittedName>
</protein>
<organism evidence="3 4">
    <name type="scientific">Virgibacillus siamensis</name>
    <dbReference type="NCBI Taxonomy" id="480071"/>
    <lineage>
        <taxon>Bacteria</taxon>
        <taxon>Bacillati</taxon>
        <taxon>Bacillota</taxon>
        <taxon>Bacilli</taxon>
        <taxon>Bacillales</taxon>
        <taxon>Bacillaceae</taxon>
        <taxon>Virgibacillus</taxon>
    </lineage>
</organism>
<dbReference type="PANTHER" id="PTHR41878">
    <property type="entry name" value="LEXA REPRESSOR-RELATED"/>
    <property type="match status" value="1"/>
</dbReference>
<sequence>MFIHCTNKMLDKLNVQPETDTEQGDGNGLFSWHANITRINGRQSAVFMNNNSQYVIVLFGLKAKDFSRMDSLFKQAIRMVWREEGIKEILIDDYLARAGGVQFGKTKNRSFVARLNRSCKEMTIFEKEINSEQLIQSGLSIQTSKLLAGDGKGGYIHPNEVLYEGLQQLYGGGIFSVRAVEVNVQLMLETREVWRRMVIPLNRTFPQLHKILQEAFGWWNSHLHEFYVFERLQREAGLSYNHPGLMSDGTQALVNLVSNQEAFDYPDEIPMQLEAGIKLSEYLPAAKQLIYVYDFGDDWRHRIDVMDVIESYPSNHPVCLDGTGEAPPEDVGGEGGYADFLAIMDNPEHPDHAHMKRWAGSQLYEAFDLKRINRILKRL</sequence>
<feature type="domain" description="Plasmid pRiA4b Orf3-like" evidence="1">
    <location>
        <begin position="179"/>
        <end position="373"/>
    </location>
</feature>